<organism evidence="7 8">
    <name type="scientific">Croceitalea dokdonensis DOKDO 023</name>
    <dbReference type="NCBI Taxonomy" id="1300341"/>
    <lineage>
        <taxon>Bacteria</taxon>
        <taxon>Pseudomonadati</taxon>
        <taxon>Bacteroidota</taxon>
        <taxon>Flavobacteriia</taxon>
        <taxon>Flavobacteriales</taxon>
        <taxon>Flavobacteriaceae</taxon>
        <taxon>Croceitalea</taxon>
    </lineage>
</organism>
<dbReference type="PATRIC" id="fig|1300341.3.peg.799"/>
<reference evidence="7 8" key="1">
    <citation type="submission" date="2015-09" db="EMBL/GenBank/DDBJ databases">
        <title>Genome sequence of the marine flavobacterium Croceitalea dokdonensis DOKDO 023 that contains proton- and sodium-pumping rhodopsins.</title>
        <authorList>
            <person name="Kwon S.-K."/>
            <person name="Lee H.K."/>
            <person name="Kwak M.-J."/>
            <person name="Kim J.F."/>
        </authorList>
    </citation>
    <scope>NUCLEOTIDE SEQUENCE [LARGE SCALE GENOMIC DNA]</scope>
    <source>
        <strain evidence="7 8">DOKDO 023</strain>
    </source>
</reference>
<keyword evidence="8" id="KW-1185">Reference proteome</keyword>
<dbReference type="GO" id="GO:0005886">
    <property type="term" value="C:plasma membrane"/>
    <property type="evidence" value="ECO:0007669"/>
    <property type="project" value="InterPro"/>
</dbReference>
<keyword evidence="2" id="KW-0812">Transmembrane</keyword>
<dbReference type="STRING" id="1300341.I595_3547"/>
<evidence type="ECO:0000256" key="4">
    <source>
        <dbReference type="ARBA" id="ARBA00023136"/>
    </source>
</evidence>
<evidence type="ECO:0000313" key="8">
    <source>
        <dbReference type="Proteomes" id="UP000050280"/>
    </source>
</evidence>
<keyword evidence="4" id="KW-0472">Membrane</keyword>
<dbReference type="Proteomes" id="UP000050280">
    <property type="component" value="Unassembled WGS sequence"/>
</dbReference>
<comment type="caution">
    <text evidence="7">The sequence shown here is derived from an EMBL/GenBank/DDBJ whole genome shotgun (WGS) entry which is preliminary data.</text>
</comment>
<gene>
    <name evidence="7" type="ORF">I595_3547</name>
</gene>
<dbReference type="Pfam" id="PF04357">
    <property type="entry name" value="TamB"/>
    <property type="match status" value="1"/>
</dbReference>
<dbReference type="EMBL" id="LDJX01000010">
    <property type="protein sequence ID" value="KPM30386.1"/>
    <property type="molecule type" value="Genomic_DNA"/>
</dbReference>
<evidence type="ECO:0000256" key="2">
    <source>
        <dbReference type="ARBA" id="ARBA00022692"/>
    </source>
</evidence>
<dbReference type="InterPro" id="IPR007452">
    <property type="entry name" value="TamB_C"/>
</dbReference>
<feature type="compositionally biased region" description="Basic and acidic residues" evidence="5">
    <location>
        <begin position="1445"/>
        <end position="1454"/>
    </location>
</feature>
<evidence type="ECO:0000256" key="3">
    <source>
        <dbReference type="ARBA" id="ARBA00022989"/>
    </source>
</evidence>
<feature type="domain" description="Translocation and assembly module TamB C-terminal" evidence="6">
    <location>
        <begin position="1004"/>
        <end position="1426"/>
    </location>
</feature>
<feature type="region of interest" description="Disordered" evidence="5">
    <location>
        <begin position="1445"/>
        <end position="1480"/>
    </location>
</feature>
<name>A0A0P7AB98_9FLAO</name>
<comment type="subcellular location">
    <subcellularLocation>
        <location evidence="1">Membrane</location>
        <topology evidence="1">Single-pass membrane protein</topology>
    </subcellularLocation>
</comment>
<dbReference type="GO" id="GO:0009306">
    <property type="term" value="P:protein secretion"/>
    <property type="evidence" value="ECO:0007669"/>
    <property type="project" value="InterPro"/>
</dbReference>
<keyword evidence="3" id="KW-1133">Transmembrane helix</keyword>
<protein>
    <recommendedName>
        <fullName evidence="6">Translocation and assembly module TamB C-terminal domain-containing protein</fullName>
    </recommendedName>
</protein>
<proteinExistence type="predicted"/>
<evidence type="ECO:0000313" key="7">
    <source>
        <dbReference type="EMBL" id="KPM30386.1"/>
    </source>
</evidence>
<evidence type="ECO:0000256" key="1">
    <source>
        <dbReference type="ARBA" id="ARBA00004167"/>
    </source>
</evidence>
<evidence type="ECO:0000259" key="6">
    <source>
        <dbReference type="Pfam" id="PF04357"/>
    </source>
</evidence>
<accession>A0A0P7AB98</accession>
<sequence length="1480" mass="165285">MLVIATVVFSLPAVQTHLAKRATDHLNTTYGTGFSIKKVKFSPFTLGVDINEIFVEDHRKDTLFYIQELSTSLLSLKNIRDGQLEFGGISAKTPYFKMKTYEGEEDSNLDVFVAKLTDSLPRDPGKPPFYLSATEITMQDGRYRLIDENRETVHLLNFDELQITATDFLVVGPKVSMQIESLALHTQRELRIQQLKTRFKYTKQQMRFDSLLLRTTASKLQGDLVFDYERKDFKDFLNKVKITGTFLDSEVAFDEVNVYYNEFGRDKKALFSGTVQGTLNDFEANELILLSDNTGVRGDFRFRNIFKRSEPFIMNAKMDNVTSSYYQLRGLLPDILGKSIPSSFQKFGQFTIRGNTEVTPSSVDAEINLQTAIGSSYSDLQITNITNVDKASYRGFISLMSFDLGAFANSKRLGKATLDVNVEGKGFIADYLNTEAIGEVYSIQFNGYTYQNLKVSGILKESLFDGNLVADDENFKLSFKGLADFAEERNNFNFIADVAYADFNALNFVKNDISIFKGNVRMDITGNTLDNMSGEVKFQDTNYENGNDTYYFDDFKITSIFQKDSTRLVEINSPDIITGYMRGKFKIAELPKLFQNSVGSIYTNYKPFEISSGQKLDFNFKIYNKIVNLLMPDVNLGAGTFIKGNIVADEGDLKLTFKSPEVAVLDNKLDDIELKIDNKNPLFNTFISVDNMSTVYYDLKDFQLINTTLKDTLFFRAEFKGGSALNDSYNLNFYHTFNQNNKSVIGLKTSEVNFKGNKWVLNKAGNRKNKVIINRSLDSIQISDIVMDNGKNEQIRLKGELADSTYKDLQLQFKIVSLNKITPEIDSLALDGEVNGFLNILQKEGKYLPSASLEVGNFSVNQMELGDMELVVFGNNDLTEFGVNSWLVQEGQERFGLNGKINNNPTGTTLDLLASLNDFNLSPFAPLGQGIISEIRGFASGNARITGAVDSPLIDGSLSLNEAGLGIPYLNVNYDFAPLSRIRLFDQTFEFQDILLNDTVFDTQSVLDGTISHTAFDDWILNLNVETQNDRFLILNTEFDEGQLYYGTGFVSGTGQIYGPTTALNIDFEGASARGTELKIPLSDVTSVGDYSFINFTEKRSLNDMVKERTVEEYKGVELFFDLEVTPDAEVEIIVDRESGSTLKGTGAGLLLIEINTNDKFIMNGEFAVVTGDFRFKRAGIIDKTFVVEPGGRLIWEGDPLQAQLDLQAKYALNANPAPLLDNPGYTRRIPTEVVVRLDGVLESPTIDFDIQFPGTNSVVKSELEYRLQDPTIESNNAFFLLAQGTFVNEQTGLNQQAVAGNILGEAASGLLNQVLGEGNDKLNIGLSYEQGYLDGNTGIDTEDRIGVNISTQISDRVLVNGRVGVPVGGVSQTVVAGDVEVQILLNEDGSLSAKVFNRENEIQQFLADGQQGYTQGVGLSYQVDFNTFQGLFRRIFNLDKKEVESSKKQKGNLEKQPFNSVMGKDSLIQFSSKRKQPKI</sequence>
<evidence type="ECO:0000256" key="5">
    <source>
        <dbReference type="SAM" id="MobiDB-lite"/>
    </source>
</evidence>